<feature type="compositionally biased region" description="Low complexity" evidence="2">
    <location>
        <begin position="1"/>
        <end position="24"/>
    </location>
</feature>
<feature type="compositionally biased region" description="Low complexity" evidence="2">
    <location>
        <begin position="124"/>
        <end position="136"/>
    </location>
</feature>
<dbReference type="EMBL" id="FQUP01000003">
    <property type="protein sequence ID" value="SHF99207.1"/>
    <property type="molecule type" value="Genomic_DNA"/>
</dbReference>
<evidence type="ECO:0000259" key="3">
    <source>
        <dbReference type="Pfam" id="PF13699"/>
    </source>
</evidence>
<feature type="region of interest" description="Disordered" evidence="2">
    <location>
        <begin position="1"/>
        <end position="55"/>
    </location>
</feature>
<proteinExistence type="predicted"/>
<dbReference type="Pfam" id="PF13699">
    <property type="entry name" value="eCIS_core"/>
    <property type="match status" value="1"/>
</dbReference>
<feature type="coiled-coil region" evidence="1">
    <location>
        <begin position="372"/>
        <end position="403"/>
    </location>
</feature>
<feature type="region of interest" description="Disordered" evidence="2">
    <location>
        <begin position="124"/>
        <end position="151"/>
    </location>
</feature>
<evidence type="ECO:0000313" key="5">
    <source>
        <dbReference type="Proteomes" id="UP000184485"/>
    </source>
</evidence>
<sequence>MTTTRAAARASPGGKAAAGKPAGALPKSVQRETKASSQIVGGLVPRESTAGQPLAPPIRDYFASRIGADLSPVRIAADNPAVASLGAQAMTIGRHIAFAPGAFDPKSRSGLHLIGHELVHTVQQQRGRAASAGGSRDAAEREAEQVSGRVLRGERASVGEARGVGPAFRLQDYQNSLPGGYDEHINALGVSQLQTDIAELTEYLDAQYAGTEETDRLFAIRDRLQARLAALVKTANADPPKPKRAAKGRGKGKAAAPALAPLTPDQIPRILRDRASTPLTDPDEIKHEVDLIIAYLQRGDVSNDERSILRVELQVLAPQFEQVMQADSATRQAKRVQAAFAEAGEGAEGLKRKISIIEAIYDDPSEPLAAFIQNGNERIRISKAQAKQLRADAAANLRKALDRAASTADSAKGLYTEQTKVNDDHPIVSRISGWLGGVDDPGLAMSIAAGVLAANATRAKAELDRGNLSAAVDPLVAASTQARKMEMAVYAWHTGLISGAETAVTGLTFVRDAAFAIDIAIGAVVAAPFVAGAVGAGGLGLTGAAATGTTIVGTGLVVGSGAGSVAGTSEYVGQRIAGADHAQALAAANEQGERRFKEGFAAGAGGATTRIVGQALGPGSTAAGQLTNRLVSQGAGNFVGSTTQAKLNGADLDDALLYGGRQTALGSIGTLAGAPFANGSLLQSTVSTGTSLGVNYLDVRAQGGSNAEALQATAINLATIGALHASPKIERQQAGYEEAGKKFGSGVKSTAVNAKNQIGSYARAGMLGLQLSLPPLRAGNSSGTVPATPSALVASQNEQPASQAAAPPDTKAQAPAASTVAPNVEAEMGIPAAQRTAARNAFRGNLTSQDNAPLGTVWNQVANPGEAATLTAGNSRRLFNNQRNRFWRAVRRDPAALQAIRAMGGIFPEERNGGVINPNATSIPEINLPDGTRLGISIDHQVERQTNPSLALNPNNLRLSTIRENTVVLRQLHDQDPFNNPPPNWTPGP</sequence>
<evidence type="ECO:0000313" key="4">
    <source>
        <dbReference type="EMBL" id="SHF99207.1"/>
    </source>
</evidence>
<protein>
    <recommendedName>
        <fullName evidence="3">eCIS core domain-containing protein</fullName>
    </recommendedName>
</protein>
<evidence type="ECO:0000256" key="2">
    <source>
        <dbReference type="SAM" id="MobiDB-lite"/>
    </source>
</evidence>
<keyword evidence="1" id="KW-0175">Coiled coil</keyword>
<dbReference type="Proteomes" id="UP000184485">
    <property type="component" value="Unassembled WGS sequence"/>
</dbReference>
<feature type="domain" description="eCIS core" evidence="3">
    <location>
        <begin position="53"/>
        <end position="127"/>
    </location>
</feature>
<reference evidence="4 5" key="1">
    <citation type="submission" date="2016-11" db="EMBL/GenBank/DDBJ databases">
        <authorList>
            <person name="Jaros S."/>
            <person name="Januszkiewicz K."/>
            <person name="Wedrychowicz H."/>
        </authorList>
    </citation>
    <scope>NUCLEOTIDE SEQUENCE [LARGE SCALE GENOMIC DNA]</scope>
    <source>
        <strain evidence="4 5">DSM 19436</strain>
    </source>
</reference>
<dbReference type="STRING" id="1122133.SAMN02745157_3293"/>
<dbReference type="InterPro" id="IPR025295">
    <property type="entry name" value="eCIS_core_dom"/>
</dbReference>
<organism evidence="4 5">
    <name type="scientific">Kaistia soli DSM 19436</name>
    <dbReference type="NCBI Taxonomy" id="1122133"/>
    <lineage>
        <taxon>Bacteria</taxon>
        <taxon>Pseudomonadati</taxon>
        <taxon>Pseudomonadota</taxon>
        <taxon>Alphaproteobacteria</taxon>
        <taxon>Hyphomicrobiales</taxon>
        <taxon>Kaistiaceae</taxon>
        <taxon>Kaistia</taxon>
    </lineage>
</organism>
<feature type="compositionally biased region" description="Basic residues" evidence="2">
    <location>
        <begin position="242"/>
        <end position="252"/>
    </location>
</feature>
<dbReference type="RefSeq" id="WP_073054781.1">
    <property type="nucleotide sequence ID" value="NZ_FQUP01000003.1"/>
</dbReference>
<feature type="region of interest" description="Disordered" evidence="2">
    <location>
        <begin position="779"/>
        <end position="817"/>
    </location>
</feature>
<gene>
    <name evidence="4" type="ORF">SAMN02745157_3293</name>
</gene>
<name>A0A1M5G5Z3_9HYPH</name>
<feature type="compositionally biased region" description="Polar residues" evidence="2">
    <location>
        <begin position="779"/>
        <end position="802"/>
    </location>
</feature>
<keyword evidence="5" id="KW-1185">Reference proteome</keyword>
<accession>A0A1M5G5Z3</accession>
<evidence type="ECO:0000256" key="1">
    <source>
        <dbReference type="SAM" id="Coils"/>
    </source>
</evidence>
<feature type="region of interest" description="Disordered" evidence="2">
    <location>
        <begin position="233"/>
        <end position="257"/>
    </location>
</feature>
<dbReference type="AlphaFoldDB" id="A0A1M5G5Z3"/>